<accession>A0A382P5R1</accession>
<protein>
    <recommendedName>
        <fullName evidence="2">DUF4268 domain-containing protein</fullName>
    </recommendedName>
</protein>
<name>A0A382P5R1_9ZZZZ</name>
<evidence type="ECO:0000313" key="1">
    <source>
        <dbReference type="EMBL" id="SVC67252.1"/>
    </source>
</evidence>
<sequence>VADEFVPNLGKARRHRVREAFKHEAQYFTPWLAENLDLLGDEIGIPLTLVGTEVAIGSFSLDIQACDPDGRTVAIENQFEKSDHDHLGKSLVYAAGLEASVVIWIAEEFREEHRQVFDWLNSNSDEGLSFFAVSVSTLTIDDSAPAPIFDIVCRPNDFQKHVKIETREKRRWTRESFIEAIVETNPAYGAIAERIFAHADEKGWQCWHGFGRIYGSTFFYCRDEQFPTLFAMYTSGDFRGGWSNHASHLGDERWSPLIEFFSGLDSSKVQNFEEYSHLSFDLLTDDSVLEELLQTASETEAAFHPE</sequence>
<dbReference type="AlphaFoldDB" id="A0A382P5R1"/>
<proteinExistence type="predicted"/>
<dbReference type="Gene3D" id="3.40.1350.10">
    <property type="match status" value="1"/>
</dbReference>
<reference evidence="1" key="1">
    <citation type="submission" date="2018-05" db="EMBL/GenBank/DDBJ databases">
        <authorList>
            <person name="Lanie J.A."/>
            <person name="Ng W.-L."/>
            <person name="Kazmierczak K.M."/>
            <person name="Andrzejewski T.M."/>
            <person name="Davidsen T.M."/>
            <person name="Wayne K.J."/>
            <person name="Tettelin H."/>
            <person name="Glass J.I."/>
            <person name="Rusch D."/>
            <person name="Podicherti R."/>
            <person name="Tsui H.-C.T."/>
            <person name="Winkler M.E."/>
        </authorList>
    </citation>
    <scope>NUCLEOTIDE SEQUENCE</scope>
</reference>
<organism evidence="1">
    <name type="scientific">marine metagenome</name>
    <dbReference type="NCBI Taxonomy" id="408172"/>
    <lineage>
        <taxon>unclassified sequences</taxon>
        <taxon>metagenomes</taxon>
        <taxon>ecological metagenomes</taxon>
    </lineage>
</organism>
<dbReference type="EMBL" id="UINC01104246">
    <property type="protein sequence ID" value="SVC67252.1"/>
    <property type="molecule type" value="Genomic_DNA"/>
</dbReference>
<dbReference type="GO" id="GO:0003676">
    <property type="term" value="F:nucleic acid binding"/>
    <property type="evidence" value="ECO:0007669"/>
    <property type="project" value="InterPro"/>
</dbReference>
<evidence type="ECO:0008006" key="2">
    <source>
        <dbReference type="Google" id="ProtNLM"/>
    </source>
</evidence>
<dbReference type="InterPro" id="IPR011856">
    <property type="entry name" value="tRNA_endonuc-like_dom_sf"/>
</dbReference>
<feature type="non-terminal residue" evidence="1">
    <location>
        <position position="1"/>
    </location>
</feature>
<gene>
    <name evidence="1" type="ORF">METZ01_LOCUS320106</name>
</gene>